<accession>A0AAD6XZ35</accession>
<evidence type="ECO:0008006" key="3">
    <source>
        <dbReference type="Google" id="ProtNLM"/>
    </source>
</evidence>
<reference evidence="1" key="1">
    <citation type="submission" date="2023-03" db="EMBL/GenBank/DDBJ databases">
        <title>Massive genome expansion in bonnet fungi (Mycena s.s.) driven by repeated elements and novel gene families across ecological guilds.</title>
        <authorList>
            <consortium name="Lawrence Berkeley National Laboratory"/>
            <person name="Harder C.B."/>
            <person name="Miyauchi S."/>
            <person name="Viragh M."/>
            <person name="Kuo A."/>
            <person name="Thoen E."/>
            <person name="Andreopoulos B."/>
            <person name="Lu D."/>
            <person name="Skrede I."/>
            <person name="Drula E."/>
            <person name="Henrissat B."/>
            <person name="Morin E."/>
            <person name="Kohler A."/>
            <person name="Barry K."/>
            <person name="LaButti K."/>
            <person name="Morin E."/>
            <person name="Salamov A."/>
            <person name="Lipzen A."/>
            <person name="Mereny Z."/>
            <person name="Hegedus B."/>
            <person name="Baldrian P."/>
            <person name="Stursova M."/>
            <person name="Weitz H."/>
            <person name="Taylor A."/>
            <person name="Grigoriev I.V."/>
            <person name="Nagy L.G."/>
            <person name="Martin F."/>
            <person name="Kauserud H."/>
        </authorList>
    </citation>
    <scope>NUCLEOTIDE SEQUENCE</scope>
    <source>
        <strain evidence="1">9144</strain>
    </source>
</reference>
<organism evidence="1 2">
    <name type="scientific">Mycena pura</name>
    <dbReference type="NCBI Taxonomy" id="153505"/>
    <lineage>
        <taxon>Eukaryota</taxon>
        <taxon>Fungi</taxon>
        <taxon>Dikarya</taxon>
        <taxon>Basidiomycota</taxon>
        <taxon>Agaricomycotina</taxon>
        <taxon>Agaricomycetes</taxon>
        <taxon>Agaricomycetidae</taxon>
        <taxon>Agaricales</taxon>
        <taxon>Marasmiineae</taxon>
        <taxon>Mycenaceae</taxon>
        <taxon>Mycena</taxon>
    </lineage>
</organism>
<proteinExistence type="predicted"/>
<evidence type="ECO:0000313" key="1">
    <source>
        <dbReference type="EMBL" id="KAJ7191534.1"/>
    </source>
</evidence>
<dbReference type="SUPFAM" id="SSF52047">
    <property type="entry name" value="RNI-like"/>
    <property type="match status" value="1"/>
</dbReference>
<comment type="caution">
    <text evidence="1">The sequence shown here is derived from an EMBL/GenBank/DDBJ whole genome shotgun (WGS) entry which is preliminary data.</text>
</comment>
<dbReference type="Proteomes" id="UP001219525">
    <property type="component" value="Unassembled WGS sequence"/>
</dbReference>
<dbReference type="Gene3D" id="3.80.10.10">
    <property type="entry name" value="Ribonuclease Inhibitor"/>
    <property type="match status" value="1"/>
</dbReference>
<sequence>MPSHREFPNELWLQILSNVPKDNFPAVSLTNNTLCQLVRPLLYTLLDFHPYAHYEKTLLFPPSEEVDRSMKRLHFWRSDEIAPFVRSIEISPWAAESVPWSAWHAVDSPYILQDLLFAHLQSFTCLQRLSTRHINFTGTAISSLARMSALQHLSIEDCDVVAGGDLDLFRQTLALSSVTVKFGLYYMDVSADVLPRGYTLRPWLPLLHPDHLLELHLACDIRTWSENPSAVPDFPNVRRLFIHLSPIYEINRNFEILSKFRNVEVLTIPSQMGKYYAFHPQDSELPVLPALKELTCPWGYLPIARRAALTHLSITIFYTSGQLMTQLERLRNPTSITSLVLLGVQPLDDTALVTILTLCLGLVEIRLSFPKDTTGKAASLYKALLRTPSLPPTLKSLCFCEWEHEFDESHPGTLLGSEFQEIRAALVSRCPALTSLWLSGPGFAFHWRKYADQTIEESAEELQPRKTFTDFNEFWRTR</sequence>
<name>A0AAD6XZ35_9AGAR</name>
<dbReference type="AlphaFoldDB" id="A0AAD6XZ35"/>
<protein>
    <recommendedName>
        <fullName evidence="3">F-box domain-containing protein</fullName>
    </recommendedName>
</protein>
<dbReference type="EMBL" id="JARJCW010000131">
    <property type="protein sequence ID" value="KAJ7191534.1"/>
    <property type="molecule type" value="Genomic_DNA"/>
</dbReference>
<gene>
    <name evidence="1" type="ORF">GGX14DRAFT_578843</name>
</gene>
<keyword evidence="2" id="KW-1185">Reference proteome</keyword>
<evidence type="ECO:0000313" key="2">
    <source>
        <dbReference type="Proteomes" id="UP001219525"/>
    </source>
</evidence>
<dbReference type="InterPro" id="IPR032675">
    <property type="entry name" value="LRR_dom_sf"/>
</dbReference>